<evidence type="ECO:0000313" key="2">
    <source>
        <dbReference type="Proteomes" id="UP000438991"/>
    </source>
</evidence>
<dbReference type="SUPFAM" id="SSF51445">
    <property type="entry name" value="(Trans)glycosidases"/>
    <property type="match status" value="1"/>
</dbReference>
<evidence type="ECO:0000313" key="1">
    <source>
        <dbReference type="EMBL" id="MTW15425.1"/>
    </source>
</evidence>
<name>A0A9X5ARS1_9BRAD</name>
<reference evidence="1 2" key="1">
    <citation type="submission" date="2019-11" db="EMBL/GenBank/DDBJ databases">
        <title>Whole-genome sequence of Rhodoplanes serenus DSM 18633, type strain.</title>
        <authorList>
            <person name="Kyndt J.A."/>
            <person name="Meyer T.E."/>
        </authorList>
    </citation>
    <scope>NUCLEOTIDE SEQUENCE [LARGE SCALE GENOMIC DNA]</scope>
    <source>
        <strain evidence="1 2">DSM 18633</strain>
    </source>
</reference>
<dbReference type="AlphaFoldDB" id="A0A9X5ARS1"/>
<dbReference type="InterPro" id="IPR017853">
    <property type="entry name" value="GH"/>
</dbReference>
<sequence length="427" mass="47606">MGAVPLRWRVGGGNLVTHLAGAESRQLYTALTGIGARLGRMDSYGWRDLARRPTPQDFEAAMREAHRNGIVPIILLEYEGSYQFLDPPQPIGSYDDWYAAGRVYAERFRPDGTFWREHGIRGFGVTVYTAINEPDVQATIPHAAYRDALAGFADGVHSIDPALRVVPGGFATCNSHGDATLRGYGPAIADLLESGRLDGIDLHTYYNARWFPLTRGRTVSAQGCFDRVKAALGLRRDVAFYATEFNVAQVEDWADPRLAASLFLTGLWDHLGVVRADRRSSATVLAFPWNLADTGRIEGPAYAMAAAEDPWRPDLRAEALRLVLDLAGDMRFTALDPDRSGTYRLEGEDGMLLVWQNRPGWTDRPGRTWTVELPGWARMAELWGFDGLRRVVPVHGGMNELGGLAENETYMLRLRRTEEQREQGSRR</sequence>
<gene>
    <name evidence="1" type="ORF">GJ689_04290</name>
</gene>
<proteinExistence type="predicted"/>
<dbReference type="Gene3D" id="3.20.20.80">
    <property type="entry name" value="Glycosidases"/>
    <property type="match status" value="1"/>
</dbReference>
<comment type="caution">
    <text evidence="1">The sequence shown here is derived from an EMBL/GenBank/DDBJ whole genome shotgun (WGS) entry which is preliminary data.</text>
</comment>
<dbReference type="Proteomes" id="UP000438991">
    <property type="component" value="Unassembled WGS sequence"/>
</dbReference>
<organism evidence="1 2">
    <name type="scientific">Rhodoplanes serenus</name>
    <dbReference type="NCBI Taxonomy" id="200615"/>
    <lineage>
        <taxon>Bacteria</taxon>
        <taxon>Pseudomonadati</taxon>
        <taxon>Pseudomonadota</taxon>
        <taxon>Alphaproteobacteria</taxon>
        <taxon>Hyphomicrobiales</taxon>
        <taxon>Nitrobacteraceae</taxon>
        <taxon>Rhodoplanes</taxon>
    </lineage>
</organism>
<dbReference type="EMBL" id="WNKV01000002">
    <property type="protein sequence ID" value="MTW15425.1"/>
    <property type="molecule type" value="Genomic_DNA"/>
</dbReference>
<accession>A0A9X5ARS1</accession>
<protein>
    <submittedName>
        <fullName evidence="1">Uncharacterized protein</fullName>
    </submittedName>
</protein>